<dbReference type="PANTHER" id="PTHR43298:SF2">
    <property type="entry name" value="FMN_FAD EXPORTER YEEO-RELATED"/>
    <property type="match status" value="1"/>
</dbReference>
<accession>A0A239SRF4</accession>
<feature type="transmembrane region" description="Helical" evidence="13">
    <location>
        <begin position="54"/>
        <end position="74"/>
    </location>
</feature>
<feature type="transmembrane region" description="Helical" evidence="13">
    <location>
        <begin position="285"/>
        <end position="303"/>
    </location>
</feature>
<keyword evidence="15" id="KW-1185">Reference proteome</keyword>
<evidence type="ECO:0000256" key="3">
    <source>
        <dbReference type="ARBA" id="ARBA00010199"/>
    </source>
</evidence>
<feature type="transmembrane region" description="Helical" evidence="13">
    <location>
        <begin position="390"/>
        <end position="411"/>
    </location>
</feature>
<dbReference type="AlphaFoldDB" id="A0A239SRF4"/>
<evidence type="ECO:0000256" key="12">
    <source>
        <dbReference type="ARBA" id="ARBA00031636"/>
    </source>
</evidence>
<keyword evidence="10" id="KW-0406">Ion transport</keyword>
<feature type="transmembrane region" description="Helical" evidence="13">
    <location>
        <begin position="417"/>
        <end position="436"/>
    </location>
</feature>
<feature type="transmembrane region" description="Helical" evidence="13">
    <location>
        <begin position="351"/>
        <end position="369"/>
    </location>
</feature>
<organism evidence="14 15">
    <name type="scientific">Streptococcus merionis</name>
    <dbReference type="NCBI Taxonomy" id="400065"/>
    <lineage>
        <taxon>Bacteria</taxon>
        <taxon>Bacillati</taxon>
        <taxon>Bacillota</taxon>
        <taxon>Bacilli</taxon>
        <taxon>Lactobacillales</taxon>
        <taxon>Streptococcaceae</taxon>
        <taxon>Streptococcus</taxon>
    </lineage>
</organism>
<keyword evidence="9 13" id="KW-1133">Transmembrane helix</keyword>
<evidence type="ECO:0000256" key="1">
    <source>
        <dbReference type="ARBA" id="ARBA00003408"/>
    </source>
</evidence>
<keyword evidence="6" id="KW-0050">Antiport</keyword>
<evidence type="ECO:0000256" key="6">
    <source>
        <dbReference type="ARBA" id="ARBA00022449"/>
    </source>
</evidence>
<gene>
    <name evidence="14" type="primary">norM</name>
    <name evidence="14" type="ORF">SAMEA4412692_00857</name>
</gene>
<dbReference type="Proteomes" id="UP000215185">
    <property type="component" value="Chromosome 1"/>
</dbReference>
<comment type="function">
    <text evidence="1">Multidrug efflux pump.</text>
</comment>
<dbReference type="GO" id="GO:0042910">
    <property type="term" value="F:xenobiotic transmembrane transporter activity"/>
    <property type="evidence" value="ECO:0007669"/>
    <property type="project" value="InterPro"/>
</dbReference>
<dbReference type="OrthoDB" id="9780160at2"/>
<dbReference type="InterPro" id="IPR002528">
    <property type="entry name" value="MATE_fam"/>
</dbReference>
<name>A0A239SRF4_9STRE</name>
<dbReference type="GO" id="GO:0005886">
    <property type="term" value="C:plasma membrane"/>
    <property type="evidence" value="ECO:0007669"/>
    <property type="project" value="UniProtKB-SubCell"/>
</dbReference>
<dbReference type="InterPro" id="IPR048279">
    <property type="entry name" value="MdtK-like"/>
</dbReference>
<evidence type="ECO:0000256" key="5">
    <source>
        <dbReference type="ARBA" id="ARBA00022448"/>
    </source>
</evidence>
<evidence type="ECO:0000256" key="8">
    <source>
        <dbReference type="ARBA" id="ARBA00022692"/>
    </source>
</evidence>
<feature type="transmembrane region" description="Helical" evidence="13">
    <location>
        <begin position="133"/>
        <end position="154"/>
    </location>
</feature>
<evidence type="ECO:0000256" key="7">
    <source>
        <dbReference type="ARBA" id="ARBA00022475"/>
    </source>
</evidence>
<comment type="similarity">
    <text evidence="3">Belongs to the multi antimicrobial extrusion (MATE) (TC 2.A.66.1) family.</text>
</comment>
<dbReference type="PANTHER" id="PTHR43298">
    <property type="entry name" value="MULTIDRUG RESISTANCE PROTEIN NORM-RELATED"/>
    <property type="match status" value="1"/>
</dbReference>
<dbReference type="STRING" id="1123308.GCA_000380085_00198"/>
<keyword evidence="7" id="KW-1003">Cell membrane</keyword>
<feature type="transmembrane region" description="Helical" evidence="13">
    <location>
        <begin position="166"/>
        <end position="188"/>
    </location>
</feature>
<dbReference type="GO" id="GO:0015297">
    <property type="term" value="F:antiporter activity"/>
    <property type="evidence" value="ECO:0007669"/>
    <property type="project" value="UniProtKB-KW"/>
</dbReference>
<keyword evidence="11 13" id="KW-0472">Membrane</keyword>
<sequence>MYETKTLEEKMRLFIVIFFPILIYQLASYSASFIDTMMTGRYSTVDLAGVSMATSLWNPFFTFLTGIVSALVPIVGQHLGRKERAKIPRDFHQFTYMSIVLTVFFWLLVQFGGDAALGLLGLEDEVFQVASSYLSWLSLGIFPLFLFSVCRSFFDALGLTRLSMFLMLLLLPFNSFFNYLLIFGKWGFPQMGGAGAGLGTALAYWLVLIIVLAVMVVHPKIKIFKLWKFSPLNWREMGAGFRLGLPIGGAIFVEVAIFAVVGLLMAKYSTAMIASHQAAMNFSSLMYAFPVSIATALPITVSYEIGAERLEDAKAYAKIGRRLAFGFAVMTLVFLFIFREKVASLYGTDPAFIQTTSVFLTYSLCFQMADAYTAPIQGILRGYKDTRRPFMIGVMAYWGISLPSAFLIEHVTNLGPYSYWIGLILGIASSGLLLSFRLKKVEADLAYHQASAHFVS</sequence>
<dbReference type="RefSeq" id="WP_018372757.1">
    <property type="nucleotide sequence ID" value="NZ_LT906439.1"/>
</dbReference>
<dbReference type="eggNOG" id="COG0534">
    <property type="taxonomic scope" value="Bacteria"/>
</dbReference>
<dbReference type="CDD" id="cd13131">
    <property type="entry name" value="MATE_NorM_like"/>
    <property type="match status" value="1"/>
</dbReference>
<evidence type="ECO:0000313" key="14">
    <source>
        <dbReference type="EMBL" id="SNU88000.1"/>
    </source>
</evidence>
<feature type="transmembrane region" description="Helical" evidence="13">
    <location>
        <begin position="94"/>
        <end position="113"/>
    </location>
</feature>
<feature type="transmembrane region" description="Helical" evidence="13">
    <location>
        <begin position="12"/>
        <end position="34"/>
    </location>
</feature>
<keyword evidence="8 13" id="KW-0812">Transmembrane</keyword>
<evidence type="ECO:0000256" key="9">
    <source>
        <dbReference type="ARBA" id="ARBA00022989"/>
    </source>
</evidence>
<protein>
    <recommendedName>
        <fullName evidence="4">Probable multidrug resistance protein NorM</fullName>
    </recommendedName>
    <alternativeName>
        <fullName evidence="12">Multidrug-efflux transporter</fullName>
    </alternativeName>
</protein>
<dbReference type="Pfam" id="PF01554">
    <property type="entry name" value="MatE"/>
    <property type="match status" value="2"/>
</dbReference>
<dbReference type="InterPro" id="IPR050222">
    <property type="entry name" value="MATE_MdtK"/>
</dbReference>
<evidence type="ECO:0000256" key="10">
    <source>
        <dbReference type="ARBA" id="ARBA00023065"/>
    </source>
</evidence>
<evidence type="ECO:0000256" key="11">
    <source>
        <dbReference type="ARBA" id="ARBA00023136"/>
    </source>
</evidence>
<dbReference type="GO" id="GO:0006811">
    <property type="term" value="P:monoatomic ion transport"/>
    <property type="evidence" value="ECO:0007669"/>
    <property type="project" value="UniProtKB-KW"/>
</dbReference>
<dbReference type="KEGG" id="smen:SAMEA4412692_0857"/>
<proteinExistence type="inferred from homology"/>
<dbReference type="NCBIfam" id="TIGR00797">
    <property type="entry name" value="matE"/>
    <property type="match status" value="1"/>
</dbReference>
<comment type="subcellular location">
    <subcellularLocation>
        <location evidence="2">Cell membrane</location>
        <topology evidence="2">Multi-pass membrane protein</topology>
    </subcellularLocation>
</comment>
<feature type="transmembrane region" description="Helical" evidence="13">
    <location>
        <begin position="194"/>
        <end position="218"/>
    </location>
</feature>
<evidence type="ECO:0000256" key="13">
    <source>
        <dbReference type="SAM" id="Phobius"/>
    </source>
</evidence>
<reference evidence="14 15" key="1">
    <citation type="submission" date="2017-06" db="EMBL/GenBank/DDBJ databases">
        <authorList>
            <consortium name="Pathogen Informatics"/>
        </authorList>
    </citation>
    <scope>NUCLEOTIDE SEQUENCE [LARGE SCALE GENOMIC DNA]</scope>
    <source>
        <strain evidence="14 15">NCTC13788</strain>
    </source>
</reference>
<evidence type="ECO:0000313" key="15">
    <source>
        <dbReference type="Proteomes" id="UP000215185"/>
    </source>
</evidence>
<dbReference type="EMBL" id="LT906439">
    <property type="protein sequence ID" value="SNU88000.1"/>
    <property type="molecule type" value="Genomic_DNA"/>
</dbReference>
<keyword evidence="5" id="KW-0813">Transport</keyword>
<feature type="transmembrane region" description="Helical" evidence="13">
    <location>
        <begin position="323"/>
        <end position="339"/>
    </location>
</feature>
<evidence type="ECO:0000256" key="4">
    <source>
        <dbReference type="ARBA" id="ARBA00020268"/>
    </source>
</evidence>
<dbReference type="PIRSF" id="PIRSF006603">
    <property type="entry name" value="DinF"/>
    <property type="match status" value="1"/>
</dbReference>
<evidence type="ECO:0000256" key="2">
    <source>
        <dbReference type="ARBA" id="ARBA00004651"/>
    </source>
</evidence>
<feature type="transmembrane region" description="Helical" evidence="13">
    <location>
        <begin position="239"/>
        <end position="265"/>
    </location>
</feature>